<organism evidence="3 4">
    <name type="scientific">Porphyromonas endodontalis (strain ATCC 35406 / DSM 24491 / JCM 8526 / CCUG 16442 / BCRC 14492 / NCTC 13058 / HG 370)</name>
    <name type="common">Bacteroides endodontalis</name>
    <dbReference type="NCBI Taxonomy" id="553175"/>
    <lineage>
        <taxon>Bacteria</taxon>
        <taxon>Pseudomonadati</taxon>
        <taxon>Bacteroidota</taxon>
        <taxon>Bacteroidia</taxon>
        <taxon>Bacteroidales</taxon>
        <taxon>Porphyromonadaceae</taxon>
        <taxon>Porphyromonas</taxon>
    </lineage>
</organism>
<evidence type="ECO:0000313" key="3">
    <source>
        <dbReference type="EMBL" id="EEN82926.1"/>
    </source>
</evidence>
<dbReference type="InterPro" id="IPR028011">
    <property type="entry name" value="DUF4476"/>
</dbReference>
<gene>
    <name evidence="3" type="ORF">POREN0001_0161</name>
</gene>
<proteinExistence type="predicted"/>
<dbReference type="Pfam" id="PF14771">
    <property type="entry name" value="DUF4476"/>
    <property type="match status" value="1"/>
</dbReference>
<sequence>MKRYTLLLALLLTFAFATKLSAQSLAGISVEAKSVPIIVYIDNTRVCNPTYSCYVALPRGNYRVRVEVPLEQVHARKRVIYDRNFYFSGYGTEYIDAERYLSLDYGRPGDRDDYGRPRRDYSRVTNSKGFRLRPLPQQTYKALLDELEDCSFKSDVEKVMALYPADAGVTAQQFKALCSVPSFDSSKLVVARVLASQVLDIENCTKLGDVFSFSSSENEVRDLLRKELDFRYGYNKGW</sequence>
<keyword evidence="4" id="KW-1185">Reference proteome</keyword>
<dbReference type="Proteomes" id="UP000004295">
    <property type="component" value="Unassembled WGS sequence"/>
</dbReference>
<comment type="caution">
    <text evidence="3">The sequence shown here is derived from an EMBL/GenBank/DDBJ whole genome shotgun (WGS) entry which is preliminary data.</text>
</comment>
<dbReference type="eggNOG" id="COG2913">
    <property type="taxonomic scope" value="Bacteria"/>
</dbReference>
<evidence type="ECO:0000313" key="4">
    <source>
        <dbReference type="Proteomes" id="UP000004295"/>
    </source>
</evidence>
<feature type="chain" id="PRO_5002928028" description="DUF4476 domain-containing protein" evidence="1">
    <location>
        <begin position="23"/>
        <end position="238"/>
    </location>
</feature>
<protein>
    <recommendedName>
        <fullName evidence="2">DUF4476 domain-containing protein</fullName>
    </recommendedName>
</protein>
<evidence type="ECO:0000259" key="2">
    <source>
        <dbReference type="Pfam" id="PF14771"/>
    </source>
</evidence>
<dbReference type="GeneID" id="93364905"/>
<feature type="signal peptide" evidence="1">
    <location>
        <begin position="1"/>
        <end position="22"/>
    </location>
</feature>
<feature type="domain" description="DUF4476" evidence="2">
    <location>
        <begin position="139"/>
        <end position="224"/>
    </location>
</feature>
<evidence type="ECO:0000256" key="1">
    <source>
        <dbReference type="SAM" id="SignalP"/>
    </source>
</evidence>
<dbReference type="AlphaFoldDB" id="C3JA62"/>
<dbReference type="STRING" id="553175.POREN0001_0161"/>
<accession>C3JA62</accession>
<name>C3JA62_POREA</name>
<dbReference type="EMBL" id="ACNN01000017">
    <property type="protein sequence ID" value="EEN82926.1"/>
    <property type="molecule type" value="Genomic_DNA"/>
</dbReference>
<keyword evidence="1" id="KW-0732">Signal</keyword>
<dbReference type="RefSeq" id="WP_004333358.1">
    <property type="nucleotide sequence ID" value="NZ_ACNN01000017.1"/>
</dbReference>
<reference evidence="3 4" key="1">
    <citation type="submission" date="2009-04" db="EMBL/GenBank/DDBJ databases">
        <authorList>
            <person name="Sebastian Y."/>
            <person name="Madupu R."/>
            <person name="Durkin A.S."/>
            <person name="Torralba M."/>
            <person name="Methe B."/>
            <person name="Sutton G.G."/>
            <person name="Strausberg R.L."/>
            <person name="Nelson K.E."/>
        </authorList>
    </citation>
    <scope>NUCLEOTIDE SEQUENCE [LARGE SCALE GENOMIC DNA]</scope>
    <source>
        <strain evidence="4">ATCC 35406 / BCRC 14492 / JCM 8526 / NCTC 13058 / HG 370</strain>
    </source>
</reference>